<dbReference type="RefSeq" id="WP_076455415.1">
    <property type="nucleotide sequence ID" value="NZ_FTOB01000003.1"/>
</dbReference>
<evidence type="ECO:0000313" key="3">
    <source>
        <dbReference type="Proteomes" id="UP000185728"/>
    </source>
</evidence>
<dbReference type="EMBL" id="FTOB01000003">
    <property type="protein sequence ID" value="SIS73161.1"/>
    <property type="molecule type" value="Genomic_DNA"/>
</dbReference>
<dbReference type="Proteomes" id="UP000185728">
    <property type="component" value="Unassembled WGS sequence"/>
</dbReference>
<evidence type="ECO:0000313" key="2">
    <source>
        <dbReference type="EMBL" id="SIS73161.1"/>
    </source>
</evidence>
<feature type="chain" id="PRO_5046799414" evidence="1">
    <location>
        <begin position="20"/>
        <end position="167"/>
    </location>
</feature>
<accession>A0ABY1KXQ1</accession>
<name>A0ABY1KXQ1_9FLAO</name>
<protein>
    <submittedName>
        <fullName evidence="2">Uncharacterized protein</fullName>
    </submittedName>
</protein>
<comment type="caution">
    <text evidence="2">The sequence shown here is derived from an EMBL/GenBank/DDBJ whole genome shotgun (WGS) entry which is preliminary data.</text>
</comment>
<keyword evidence="1" id="KW-0732">Signal</keyword>
<reference evidence="2 3" key="1">
    <citation type="submission" date="2017-01" db="EMBL/GenBank/DDBJ databases">
        <authorList>
            <person name="Varghese N."/>
            <person name="Submissions S."/>
        </authorList>
    </citation>
    <scope>NUCLEOTIDE SEQUENCE [LARGE SCALE GENOMIC DNA]</scope>
    <source>
        <strain evidence="2 3">DSM 2061</strain>
    </source>
</reference>
<keyword evidence="3" id="KW-1185">Reference proteome</keyword>
<sequence>MINKIFSALILLTSISALGQDVMLEEINKKVNRIKTDTTLTITISNGSKGNLDGGYGLKVWHRQNDIVKIVEEMGLSYGRIKTTLYLENLVPIKIIEVEENFSQSPTGLNYKKLDTVYKCTRYIVNYKQGRGITKTKGNPSFSIPKKSVHDYNSWIEKAQWAIGNPQ</sequence>
<organism evidence="2 3">
    <name type="scientific">Zobellia uliginosa</name>
    <dbReference type="NCBI Taxonomy" id="143224"/>
    <lineage>
        <taxon>Bacteria</taxon>
        <taxon>Pseudomonadati</taxon>
        <taxon>Bacteroidota</taxon>
        <taxon>Flavobacteriia</taxon>
        <taxon>Flavobacteriales</taxon>
        <taxon>Flavobacteriaceae</taxon>
        <taxon>Zobellia</taxon>
    </lineage>
</organism>
<feature type="signal peptide" evidence="1">
    <location>
        <begin position="1"/>
        <end position="19"/>
    </location>
</feature>
<gene>
    <name evidence="2" type="ORF">SAMN05421766_103679</name>
</gene>
<evidence type="ECO:0000256" key="1">
    <source>
        <dbReference type="SAM" id="SignalP"/>
    </source>
</evidence>
<proteinExistence type="predicted"/>